<name>A0ABD6EDQ2_9BILA</name>
<dbReference type="AlphaFoldDB" id="A0ABD6EDQ2"/>
<comment type="caution">
    <text evidence="1">The sequence shown here is derived from an EMBL/GenBank/DDBJ whole genome shotgun (WGS) entry which is preliminary data.</text>
</comment>
<sequence>MTLKQSDFTRIEPSLRKFLLAHDIIKQHGRGGCRQVDHRKLAELPISTLDRLMKFDLRRLPALTRYVLGTIYNKKMTESTNESVKHSVRWRTRVVIFINASALEGISKNDLKLLMGEGILQKMPTGHLYMMDIHKLKKAEKIARGGNLLAAGQSMYLPTILLALLNRYAFMDASNQKLPAIMEITGKKYLQLPISLQSLLLKTRIFKKNMESGTYVLEPSRLFFMNLDDKTQLLKENLKLIMPLPAILPLYLTEDRLNPIITLNTSTETQKPSPVVINEKQYYALLPSVRKIIDENNLFKKNMRTNQYELIPLRVFKLSPSELEKLRNQDLSNVPQLKEFIFKLPMYNPVQPGMPGSPGFNLPRFGKGQPHPQIFYLPPVVLSKRQYSGLPITVRKIVDGNNLFERNPRTNQYKIIPMRVFRLPPSELEKLRNQDLSNVPQLKELIFKLPMYSPVQPGMPGSPGFNLPRFGKRQPNPQIFYLQPVVINEEQYYALPPPVRKIVDENNLFKKNPRTNQYELIPLRVFRLPPSELEKLRNEDLSNVPQLKELIFKLPMYSPVQPGMPGSPGFNLPRFGKGQPNPQIFYLQPVVINEEQYYALPPPVRKIVDENNLFKKNPRTNQYELIPHRVFGLPPSELEKLRNEDLSNVPQLKEFIFKLPIYNPVQPGMPGSPGFNLPRFGKGQPHPQIFYLPPVVLNKRQYSGLPITVRKIVDGNNLFERNPRTNQYKIIPMRVFRLSPSELEKLRNQDLSNVPQLKELIFKLPMYNPVQPGMLGSVLPRYRMPTLPPVVLRLKEYTGLPPPVRSIVDLNNLFRKNPKRNEYELVPSKIFRLPRDDIEKLRKQDLSNAPRFKEFVGQLPMYSCRQHGIGCCRRSRTGCCKSGCTGRRRRCRTGCCRRNRIGPVASTLSLPGRWRTRHQSTVRSPRSRLRRPALVGAGKLLLMISCGSIFRQY</sequence>
<dbReference type="EMBL" id="JBGFUD010000395">
    <property type="protein sequence ID" value="MFH4974445.1"/>
    <property type="molecule type" value="Genomic_DNA"/>
</dbReference>
<keyword evidence="2" id="KW-1185">Reference proteome</keyword>
<dbReference type="Proteomes" id="UP001608902">
    <property type="component" value="Unassembled WGS sequence"/>
</dbReference>
<proteinExistence type="predicted"/>
<protein>
    <submittedName>
        <fullName evidence="1">Uncharacterized protein</fullName>
    </submittedName>
</protein>
<evidence type="ECO:0000313" key="2">
    <source>
        <dbReference type="Proteomes" id="UP001608902"/>
    </source>
</evidence>
<gene>
    <name evidence="1" type="ORF">AB6A40_001154</name>
</gene>
<reference evidence="1 2" key="1">
    <citation type="submission" date="2024-08" db="EMBL/GenBank/DDBJ databases">
        <title>Gnathostoma spinigerum genome.</title>
        <authorList>
            <person name="Gonzalez-Bertolin B."/>
            <person name="Monzon S."/>
            <person name="Zaballos A."/>
            <person name="Jimenez P."/>
            <person name="Dekumyoy P."/>
            <person name="Varona S."/>
            <person name="Cuesta I."/>
            <person name="Sumanam S."/>
            <person name="Adisakwattana P."/>
            <person name="Gasser R.B."/>
            <person name="Hernandez-Gonzalez A."/>
            <person name="Young N.D."/>
            <person name="Perteguer M.J."/>
        </authorList>
    </citation>
    <scope>NUCLEOTIDE SEQUENCE [LARGE SCALE GENOMIC DNA]</scope>
    <source>
        <strain evidence="1">AL3</strain>
        <tissue evidence="1">Liver</tissue>
    </source>
</reference>
<accession>A0ABD6EDQ2</accession>
<organism evidence="1 2">
    <name type="scientific">Gnathostoma spinigerum</name>
    <dbReference type="NCBI Taxonomy" id="75299"/>
    <lineage>
        <taxon>Eukaryota</taxon>
        <taxon>Metazoa</taxon>
        <taxon>Ecdysozoa</taxon>
        <taxon>Nematoda</taxon>
        <taxon>Chromadorea</taxon>
        <taxon>Rhabditida</taxon>
        <taxon>Spirurina</taxon>
        <taxon>Gnathostomatomorpha</taxon>
        <taxon>Gnathostomatoidea</taxon>
        <taxon>Gnathostomatidae</taxon>
        <taxon>Gnathostoma</taxon>
    </lineage>
</organism>
<evidence type="ECO:0000313" key="1">
    <source>
        <dbReference type="EMBL" id="MFH4974445.1"/>
    </source>
</evidence>